<evidence type="ECO:0000256" key="2">
    <source>
        <dbReference type="ARBA" id="ARBA00004481"/>
    </source>
</evidence>
<organism evidence="11 12">
    <name type="scientific">Pachysolen tannophilus NRRL Y-2460</name>
    <dbReference type="NCBI Taxonomy" id="669874"/>
    <lineage>
        <taxon>Eukaryota</taxon>
        <taxon>Fungi</taxon>
        <taxon>Dikarya</taxon>
        <taxon>Ascomycota</taxon>
        <taxon>Saccharomycotina</taxon>
        <taxon>Pichiomycetes</taxon>
        <taxon>Pachysolenaceae</taxon>
        <taxon>Pachysolen</taxon>
    </lineage>
</organism>
<proteinExistence type="inferred from homology"/>
<accession>A0A1E4TPZ6</accession>
<evidence type="ECO:0000256" key="3">
    <source>
        <dbReference type="ARBA" id="ARBA00007426"/>
    </source>
</evidence>
<dbReference type="GO" id="GO:0005774">
    <property type="term" value="C:vacuolar membrane"/>
    <property type="evidence" value="ECO:0007669"/>
    <property type="project" value="UniProtKB-SubCell"/>
</dbReference>
<dbReference type="OrthoDB" id="10254720at2759"/>
<reference evidence="12" key="1">
    <citation type="submission" date="2016-05" db="EMBL/GenBank/DDBJ databases">
        <title>Comparative genomics of biotechnologically important yeasts.</title>
        <authorList>
            <consortium name="DOE Joint Genome Institute"/>
            <person name="Riley R."/>
            <person name="Haridas S."/>
            <person name="Wolfe K.H."/>
            <person name="Lopes M.R."/>
            <person name="Hittinger C.T."/>
            <person name="Goker M."/>
            <person name="Salamov A."/>
            <person name="Wisecaver J."/>
            <person name="Long T.M."/>
            <person name="Aerts A.L."/>
            <person name="Barry K."/>
            <person name="Choi C."/>
            <person name="Clum A."/>
            <person name="Coughlan A.Y."/>
            <person name="Deshpande S."/>
            <person name="Douglass A.P."/>
            <person name="Hanson S.J."/>
            <person name="Klenk H.-P."/>
            <person name="Labutti K."/>
            <person name="Lapidus A."/>
            <person name="Lindquist E."/>
            <person name="Lipzen A."/>
            <person name="Meier-Kolthoff J.P."/>
            <person name="Ohm R.A."/>
            <person name="Otillar R.P."/>
            <person name="Pangilinan J."/>
            <person name="Peng Y."/>
            <person name="Rokas A."/>
            <person name="Rosa C.A."/>
            <person name="Scheuner C."/>
            <person name="Sibirny A.A."/>
            <person name="Slot J.C."/>
            <person name="Stielow J.B."/>
            <person name="Sun H."/>
            <person name="Kurtzman C.P."/>
            <person name="Blackwell M."/>
            <person name="Grigoriev I.V."/>
            <person name="Jeffries T.W."/>
        </authorList>
    </citation>
    <scope>NUCLEOTIDE SEQUENCE [LARGE SCALE GENOMIC DNA]</scope>
    <source>
        <strain evidence="12">NRRL Y-2460</strain>
    </source>
</reference>
<dbReference type="InterPro" id="IPR037917">
    <property type="entry name" value="Ypt35_PX"/>
</dbReference>
<dbReference type="STRING" id="669874.A0A1E4TPZ6"/>
<keyword evidence="4" id="KW-0926">Vacuole</keyword>
<keyword evidence="6" id="KW-0472">Membrane</keyword>
<dbReference type="EMBL" id="KV454017">
    <property type="protein sequence ID" value="ODV93789.1"/>
    <property type="molecule type" value="Genomic_DNA"/>
</dbReference>
<evidence type="ECO:0000256" key="4">
    <source>
        <dbReference type="ARBA" id="ARBA00022554"/>
    </source>
</evidence>
<dbReference type="GO" id="GO:0032266">
    <property type="term" value="F:phosphatidylinositol-3-phosphate binding"/>
    <property type="evidence" value="ECO:0007669"/>
    <property type="project" value="InterPro"/>
</dbReference>
<dbReference type="PROSITE" id="PS50195">
    <property type="entry name" value="PX"/>
    <property type="match status" value="1"/>
</dbReference>
<dbReference type="PANTHER" id="PTHR10555">
    <property type="entry name" value="SORTING NEXIN"/>
    <property type="match status" value="1"/>
</dbReference>
<evidence type="ECO:0000256" key="6">
    <source>
        <dbReference type="ARBA" id="ARBA00023136"/>
    </source>
</evidence>
<sequence length="164" mass="19040">MAPAPIRMIDNESQEDIDELLRDDCVNGQNTHLSSDFTTDGLGGTNRGIRKLWCKRVVVGEYVIISGNNGAKYIVWTITVETLKNSKIVTRKRYKEFEELHRYLVEKYPQRVIEIANLPPKSVFQNYDSRFLEKRRHGLEFFLNSVLLNPVFSVDENVKKFITT</sequence>
<dbReference type="Gene3D" id="3.30.1520.10">
    <property type="entry name" value="Phox-like domain"/>
    <property type="match status" value="1"/>
</dbReference>
<dbReference type="Proteomes" id="UP000094236">
    <property type="component" value="Unassembled WGS sequence"/>
</dbReference>
<keyword evidence="12" id="KW-1185">Reference proteome</keyword>
<evidence type="ECO:0000259" key="10">
    <source>
        <dbReference type="PROSITE" id="PS50195"/>
    </source>
</evidence>
<protein>
    <recommendedName>
        <fullName evidence="8">Endosomal/vacuolar adapter protein YPT35</fullName>
    </recommendedName>
    <alternativeName>
        <fullName evidence="9">PX domain-containing protein YPT35</fullName>
    </alternativeName>
</protein>
<comment type="subcellular location">
    <subcellularLocation>
        <location evidence="2">Endosome membrane</location>
        <topology evidence="2">Peripheral membrane protein</topology>
    </subcellularLocation>
    <subcellularLocation>
        <location evidence="1">Vacuole membrane</location>
        <topology evidence="1">Peripheral membrane protein</topology>
    </subcellularLocation>
</comment>
<evidence type="ECO:0000313" key="11">
    <source>
        <dbReference type="EMBL" id="ODV93789.1"/>
    </source>
</evidence>
<name>A0A1E4TPZ6_PACTA</name>
<dbReference type="SMART" id="SM00312">
    <property type="entry name" value="PX"/>
    <property type="match status" value="1"/>
</dbReference>
<keyword evidence="5" id="KW-0967">Endosome</keyword>
<gene>
    <name evidence="11" type="ORF">PACTADRAFT_51538</name>
</gene>
<dbReference type="InterPro" id="IPR036871">
    <property type="entry name" value="PX_dom_sf"/>
</dbReference>
<dbReference type="CDD" id="cd07280">
    <property type="entry name" value="PX_YPT35"/>
    <property type="match status" value="1"/>
</dbReference>
<comment type="similarity">
    <text evidence="3">Belongs to the YPT35 family.</text>
</comment>
<evidence type="ECO:0000313" key="12">
    <source>
        <dbReference type="Proteomes" id="UP000094236"/>
    </source>
</evidence>
<dbReference type="Pfam" id="PF00787">
    <property type="entry name" value="PX"/>
    <property type="match status" value="1"/>
</dbReference>
<evidence type="ECO:0000256" key="8">
    <source>
        <dbReference type="ARBA" id="ARBA00033774"/>
    </source>
</evidence>
<dbReference type="SUPFAM" id="SSF64268">
    <property type="entry name" value="PX domain"/>
    <property type="match status" value="1"/>
</dbReference>
<dbReference type="PANTHER" id="PTHR10555:SF170">
    <property type="entry name" value="FI18122P1"/>
    <property type="match status" value="1"/>
</dbReference>
<dbReference type="InterPro" id="IPR001683">
    <property type="entry name" value="PX_dom"/>
</dbReference>
<evidence type="ECO:0000256" key="5">
    <source>
        <dbReference type="ARBA" id="ARBA00022753"/>
    </source>
</evidence>
<dbReference type="AlphaFoldDB" id="A0A1E4TPZ6"/>
<evidence type="ECO:0000256" key="9">
    <source>
        <dbReference type="ARBA" id="ARBA00033785"/>
    </source>
</evidence>
<feature type="domain" description="PX" evidence="10">
    <location>
        <begin position="54"/>
        <end position="164"/>
    </location>
</feature>
<evidence type="ECO:0000256" key="7">
    <source>
        <dbReference type="ARBA" id="ARBA00033728"/>
    </source>
</evidence>
<evidence type="ECO:0000256" key="1">
    <source>
        <dbReference type="ARBA" id="ARBA00004148"/>
    </source>
</evidence>
<dbReference type="GO" id="GO:0010008">
    <property type="term" value="C:endosome membrane"/>
    <property type="evidence" value="ECO:0007669"/>
    <property type="project" value="UniProtKB-SubCell"/>
</dbReference>
<comment type="function">
    <text evidence="7">Recruits the lipid transfer protein VPS13 to endosomal and vacuolar membranes.</text>
</comment>